<dbReference type="InterPro" id="IPR002048">
    <property type="entry name" value="EF_hand_dom"/>
</dbReference>
<gene>
    <name evidence="3" type="ORF">TTHERM_00149220</name>
</gene>
<dbReference type="PROSITE" id="PS50222">
    <property type="entry name" value="EF_HAND_2"/>
    <property type="match status" value="2"/>
</dbReference>
<dbReference type="InParanoid" id="I7MGB7"/>
<dbReference type="RefSeq" id="XP_001021557.2">
    <property type="nucleotide sequence ID" value="XM_001021557.2"/>
</dbReference>
<feature type="domain" description="EF-hand" evidence="2">
    <location>
        <begin position="370"/>
        <end position="397"/>
    </location>
</feature>
<evidence type="ECO:0000259" key="2">
    <source>
        <dbReference type="PROSITE" id="PS50222"/>
    </source>
</evidence>
<dbReference type="Proteomes" id="UP000009168">
    <property type="component" value="Unassembled WGS sequence"/>
</dbReference>
<dbReference type="Gene3D" id="1.10.238.10">
    <property type="entry name" value="EF-hand"/>
    <property type="match status" value="1"/>
</dbReference>
<dbReference type="InterPro" id="IPR011992">
    <property type="entry name" value="EF-hand-dom_pair"/>
</dbReference>
<name>I7MGB7_TETTS</name>
<organism evidence="3 4">
    <name type="scientific">Tetrahymena thermophila (strain SB210)</name>
    <dbReference type="NCBI Taxonomy" id="312017"/>
    <lineage>
        <taxon>Eukaryota</taxon>
        <taxon>Sar</taxon>
        <taxon>Alveolata</taxon>
        <taxon>Ciliophora</taxon>
        <taxon>Intramacronucleata</taxon>
        <taxon>Oligohymenophorea</taxon>
        <taxon>Hymenostomatida</taxon>
        <taxon>Tetrahymenina</taxon>
        <taxon>Tetrahymenidae</taxon>
        <taxon>Tetrahymena</taxon>
    </lineage>
</organism>
<dbReference type="GO" id="GO:0005509">
    <property type="term" value="F:calcium ion binding"/>
    <property type="evidence" value="ECO:0007669"/>
    <property type="project" value="InterPro"/>
</dbReference>
<protein>
    <submittedName>
        <fullName evidence="3">EF hand protein</fullName>
    </submittedName>
</protein>
<dbReference type="CDD" id="cd00051">
    <property type="entry name" value="EFh"/>
    <property type="match status" value="1"/>
</dbReference>
<evidence type="ECO:0000256" key="1">
    <source>
        <dbReference type="SAM" id="Coils"/>
    </source>
</evidence>
<reference evidence="4" key="1">
    <citation type="journal article" date="2006" name="PLoS Biol.">
        <title>Macronuclear genome sequence of the ciliate Tetrahymena thermophila, a model eukaryote.</title>
        <authorList>
            <person name="Eisen J.A."/>
            <person name="Coyne R.S."/>
            <person name="Wu M."/>
            <person name="Wu D."/>
            <person name="Thiagarajan M."/>
            <person name="Wortman J.R."/>
            <person name="Badger J.H."/>
            <person name="Ren Q."/>
            <person name="Amedeo P."/>
            <person name="Jones K.M."/>
            <person name="Tallon L.J."/>
            <person name="Delcher A.L."/>
            <person name="Salzberg S.L."/>
            <person name="Silva J.C."/>
            <person name="Haas B.J."/>
            <person name="Majoros W.H."/>
            <person name="Farzad M."/>
            <person name="Carlton J.M."/>
            <person name="Smith R.K. Jr."/>
            <person name="Garg J."/>
            <person name="Pearlman R.E."/>
            <person name="Karrer K.M."/>
            <person name="Sun L."/>
            <person name="Manning G."/>
            <person name="Elde N.C."/>
            <person name="Turkewitz A.P."/>
            <person name="Asai D.J."/>
            <person name="Wilkes D.E."/>
            <person name="Wang Y."/>
            <person name="Cai H."/>
            <person name="Collins K."/>
            <person name="Stewart B.A."/>
            <person name="Lee S.R."/>
            <person name="Wilamowska K."/>
            <person name="Weinberg Z."/>
            <person name="Ruzzo W.L."/>
            <person name="Wloga D."/>
            <person name="Gaertig J."/>
            <person name="Frankel J."/>
            <person name="Tsao C.-C."/>
            <person name="Gorovsky M.A."/>
            <person name="Keeling P.J."/>
            <person name="Waller R.F."/>
            <person name="Patron N.J."/>
            <person name="Cherry J.M."/>
            <person name="Stover N.A."/>
            <person name="Krieger C.J."/>
            <person name="del Toro C."/>
            <person name="Ryder H.F."/>
            <person name="Williamson S.C."/>
            <person name="Barbeau R.A."/>
            <person name="Hamilton E.P."/>
            <person name="Orias E."/>
        </authorList>
    </citation>
    <scope>NUCLEOTIDE SEQUENCE [LARGE SCALE GENOMIC DNA]</scope>
    <source>
        <strain evidence="4">SB210</strain>
    </source>
</reference>
<accession>I7MGB7</accession>
<dbReference type="KEGG" id="tet:TTHERM_00149220"/>
<dbReference type="SMART" id="SM00054">
    <property type="entry name" value="EFh"/>
    <property type="match status" value="2"/>
</dbReference>
<keyword evidence="4" id="KW-1185">Reference proteome</keyword>
<sequence length="717" mass="83941">MSNQEQNKILSNSRSPSLKDINALKEDYQLQYLIKSSKAKLKKQILIENNGDDYLTYDQFIQAARKVQFRFALAKHIIKLKNFFMDHNNRIPVQELIDRLVLVEQNKDNIIINFNLAYGFGQNEITKREAELIDKQSSSPPSMIKNKSNIITHSPSGNLLVHGNLSKSPSKNMLLIQQREQYSGDKLPLQGSINQNRSKFISGGGGVKRIIAKTGNNTPEEKIFNACVEKEISFGLLTELEKKGVDMRCIQQLIGEHMKLDTKATGFVDQQMLEKEILTKQFWNTRQKQELIKIIDDASVKGLVSFVKINHFALAFSKLPQAYKQMNLMQNHRKQKSFQKFRSEFTAIQQYLNIIRQSIRKGQFQSHTSAFIFFDSNCDSYITFEEFLQGCQILTIDLTDDQIYEAFDFLDKEKKGYLCEEEFKNFYYNLHEFQLNVPIIVPVKSKQNSPINNKNQYKAYVRHRAPSLNGNQLMQVEPEYDLNPVQSVRRASLTSKYHYNFSNKKSSEDRQSFFRSDSLEEFQKNRQKQEQDQIVNKYRQKINNILNQSKKLRSVSANKTAIMRQQYITKIYQQGNQDQLYNQYNLKPQRRIHTDQDEFQYYENENDYNNQQVQYQNTEKVKNSVKFSPHLHSQTQPYQLNDESEINANFENITVPAKLNNSLGITKPSLNQSQIHKQDLKQKYSNQSQYDSNEFLDQVDSMREIINSNKQHKTINF</sequence>
<feature type="domain" description="EF-hand" evidence="2">
    <location>
        <begin position="398"/>
        <end position="433"/>
    </location>
</feature>
<evidence type="ECO:0000313" key="3">
    <source>
        <dbReference type="EMBL" id="EAS01312.2"/>
    </source>
</evidence>
<keyword evidence="1" id="KW-0175">Coiled coil</keyword>
<dbReference type="GeneID" id="7825251"/>
<dbReference type="SUPFAM" id="SSF47473">
    <property type="entry name" value="EF-hand"/>
    <property type="match status" value="1"/>
</dbReference>
<feature type="coiled-coil region" evidence="1">
    <location>
        <begin position="528"/>
        <end position="555"/>
    </location>
</feature>
<evidence type="ECO:0000313" key="4">
    <source>
        <dbReference type="Proteomes" id="UP000009168"/>
    </source>
</evidence>
<dbReference type="EMBL" id="GG662603">
    <property type="protein sequence ID" value="EAS01312.2"/>
    <property type="molecule type" value="Genomic_DNA"/>
</dbReference>
<dbReference type="AlphaFoldDB" id="I7MGB7"/>
<proteinExistence type="predicted"/>